<dbReference type="Proteomes" id="UP000623687">
    <property type="component" value="Unassembled WGS sequence"/>
</dbReference>
<proteinExistence type="predicted"/>
<evidence type="ECO:0000313" key="3">
    <source>
        <dbReference type="EMBL" id="KAF7437506.1"/>
    </source>
</evidence>
<reference evidence="3" key="1">
    <citation type="submission" date="2019-07" db="EMBL/GenBank/DDBJ databases">
        <authorList>
            <person name="Palmer J.M."/>
        </authorList>
    </citation>
    <scope>NUCLEOTIDE SEQUENCE</scope>
    <source>
        <strain evidence="3">PC9</strain>
    </source>
</reference>
<dbReference type="EMBL" id="JACETU010000002">
    <property type="protein sequence ID" value="KAF7437506.1"/>
    <property type="molecule type" value="Genomic_DNA"/>
</dbReference>
<dbReference type="RefSeq" id="XP_036635405.1">
    <property type="nucleotide sequence ID" value="XM_036773932.1"/>
</dbReference>
<feature type="transmembrane region" description="Helical" evidence="2">
    <location>
        <begin position="43"/>
        <end position="70"/>
    </location>
</feature>
<keyword evidence="2" id="KW-0812">Transmembrane</keyword>
<keyword evidence="4" id="KW-1185">Reference proteome</keyword>
<feature type="compositionally biased region" description="Basic and acidic residues" evidence="1">
    <location>
        <begin position="140"/>
        <end position="158"/>
    </location>
</feature>
<sequence>MATRVLKAKIWINSICMGAFWVHFAFAVSKASNLMKILTAKQLTVVVISLPGLVFFSIMASTWTYLILLFGLSQPSRAPSAAGQRGQEQRCNDYVEFWKNNRTCIGWLACSFLIPREATATATAQGAPSAPKIPSQDTDAAPKSKAGVDSEGVHEAQS</sequence>
<organism evidence="3 4">
    <name type="scientific">Pleurotus ostreatus</name>
    <name type="common">Oyster mushroom</name>
    <name type="synonym">White-rot fungus</name>
    <dbReference type="NCBI Taxonomy" id="5322"/>
    <lineage>
        <taxon>Eukaryota</taxon>
        <taxon>Fungi</taxon>
        <taxon>Dikarya</taxon>
        <taxon>Basidiomycota</taxon>
        <taxon>Agaricomycotina</taxon>
        <taxon>Agaricomycetes</taxon>
        <taxon>Agaricomycetidae</taxon>
        <taxon>Agaricales</taxon>
        <taxon>Pleurotineae</taxon>
        <taxon>Pleurotaceae</taxon>
        <taxon>Pleurotus</taxon>
    </lineage>
</organism>
<protein>
    <submittedName>
        <fullName evidence="3">Uncharacterized protein</fullName>
    </submittedName>
</protein>
<comment type="caution">
    <text evidence="3">The sequence shown here is derived from an EMBL/GenBank/DDBJ whole genome shotgun (WGS) entry which is preliminary data.</text>
</comment>
<feature type="region of interest" description="Disordered" evidence="1">
    <location>
        <begin position="123"/>
        <end position="158"/>
    </location>
</feature>
<dbReference type="GeneID" id="59374165"/>
<evidence type="ECO:0000256" key="1">
    <source>
        <dbReference type="SAM" id="MobiDB-lite"/>
    </source>
</evidence>
<evidence type="ECO:0000256" key="2">
    <source>
        <dbReference type="SAM" id="Phobius"/>
    </source>
</evidence>
<accession>A0A8H7A453</accession>
<dbReference type="AlphaFoldDB" id="A0A8H7A453"/>
<feature type="transmembrane region" description="Helical" evidence="2">
    <location>
        <begin position="12"/>
        <end position="31"/>
    </location>
</feature>
<dbReference type="OrthoDB" id="3110700at2759"/>
<name>A0A8H7A453_PLEOS</name>
<dbReference type="VEuPathDB" id="FungiDB:PC9H_004347"/>
<gene>
    <name evidence="3" type="ORF">PC9H_004347</name>
</gene>
<keyword evidence="2" id="KW-1133">Transmembrane helix</keyword>
<keyword evidence="2" id="KW-0472">Membrane</keyword>
<evidence type="ECO:0000313" key="4">
    <source>
        <dbReference type="Proteomes" id="UP000623687"/>
    </source>
</evidence>